<evidence type="ECO:0000313" key="2">
    <source>
        <dbReference type="Proteomes" id="UP000035682"/>
    </source>
</evidence>
<reference evidence="2" key="2">
    <citation type="submission" date="2014-09" db="EMBL/GenBank/DDBJ databases">
        <authorList>
            <person name="Martin A.A."/>
        </authorList>
    </citation>
    <scope>NUCLEOTIDE SEQUENCE</scope>
    <source>
        <strain evidence="2">ED321</strain>
    </source>
</reference>
<evidence type="ECO:0000313" key="3">
    <source>
        <dbReference type="WBParaSite" id="SRAE_X000163700.1"/>
    </source>
</evidence>
<dbReference type="AlphaFoldDB" id="A0A090KR92"/>
<keyword evidence="2" id="KW-1185">Reference proteome</keyword>
<dbReference type="WBParaSite" id="SRAE_X000163700.1">
    <property type="protein sequence ID" value="SRAE_X000163700.1"/>
    <property type="gene ID" value="WBGene00267211"/>
</dbReference>
<reference evidence="3" key="3">
    <citation type="submission" date="2020-12" db="UniProtKB">
        <authorList>
            <consortium name="WormBaseParasite"/>
        </authorList>
    </citation>
    <scope>IDENTIFICATION</scope>
</reference>
<dbReference type="GeneID" id="36384705"/>
<protein>
    <submittedName>
        <fullName evidence="3">C2H2-type domain-containing protein</fullName>
    </submittedName>
</protein>
<dbReference type="Proteomes" id="UP000035682">
    <property type="component" value="Unplaced"/>
</dbReference>
<name>A0A090KR92_STRRB</name>
<reference evidence="1" key="1">
    <citation type="submission" date="2014-09" db="EMBL/GenBank/DDBJ databases">
        <authorList>
            <person name="Aslett A.Martin."/>
        </authorList>
    </citation>
    <scope>NUCLEOTIDE SEQUENCE</scope>
    <source>
        <strain evidence="1">ED321 Heterogonic</strain>
    </source>
</reference>
<dbReference type="WormBase" id="SRAE_X000163700">
    <property type="protein sequence ID" value="SRP10531"/>
    <property type="gene ID" value="WBGene00267211"/>
</dbReference>
<evidence type="ECO:0000313" key="4">
    <source>
        <dbReference type="WormBase" id="SRAE_X000163700"/>
    </source>
</evidence>
<accession>A0A090KR92</accession>
<dbReference type="CTD" id="36384705"/>
<dbReference type="EMBL" id="LN609396">
    <property type="protein sequence ID" value="CEF59894.1"/>
    <property type="molecule type" value="Genomic_DNA"/>
</dbReference>
<organism evidence="1">
    <name type="scientific">Strongyloides ratti</name>
    <name type="common">Parasitic roundworm</name>
    <dbReference type="NCBI Taxonomy" id="34506"/>
    <lineage>
        <taxon>Eukaryota</taxon>
        <taxon>Metazoa</taxon>
        <taxon>Ecdysozoa</taxon>
        <taxon>Nematoda</taxon>
        <taxon>Chromadorea</taxon>
        <taxon>Rhabditida</taxon>
        <taxon>Tylenchina</taxon>
        <taxon>Panagrolaimomorpha</taxon>
        <taxon>Strongyloidoidea</taxon>
        <taxon>Strongyloididae</taxon>
        <taxon>Strongyloides</taxon>
    </lineage>
</organism>
<proteinExistence type="predicted"/>
<gene>
    <name evidence="1 3 4" type="ORF">SRAE_X000163700</name>
</gene>
<evidence type="ECO:0000313" key="1">
    <source>
        <dbReference type="EMBL" id="CEF59894.1"/>
    </source>
</evidence>
<dbReference type="RefSeq" id="XP_024499105.1">
    <property type="nucleotide sequence ID" value="XM_024651218.1"/>
</dbReference>
<sequence length="256" mass="30191">MGRNIKKKKMGITNNNETNEKLDCKTAINKKINDLLNFFADNNNEDIKEEYIPFDNRILDDLKLSVSNKARNQKFSGNKKSMLRKESIKEESINIGYELKCAMINEISFHTRNIKKLAMDYRLNIQKLSDDNYKKLFKFSNKCKICNVSYDEGDEMIKHVICDHLKIRNCSLFKCFACAKENYHLESFLEFYKISQHYANFHQFSGENFTNNFVQTENNEEICIYIDGSCDYNILIDYQETFDLCFTIPEHIVTND</sequence>